<dbReference type="EMBL" id="MUAU01000001">
    <property type="protein sequence ID" value="OOR76992.1"/>
    <property type="molecule type" value="Genomic_DNA"/>
</dbReference>
<sequence>MDMSLMIRWRMKKCRKERKRMSMTEQQMIEHLVSKGMTILSEGQKNQMDAYRDKRERQDKKHFAWQNTVNHVSQSQSLTDIQKGSLLIMSTFLEFEGEGKCHDTKGAELTNKKFAKLIGKSLKTANRILDDCESIGAITLEKSGRDKIIKFTDMLYTCGKPSGDKKQFVKVFKLAVRDLIQTFNLKELGLFADLLPHFHWKTHILCENPTEMDVSKIKVWRRKDIIEKLGYNKDKLPRMMTRFKRNRATIEISSTIDVICLSPSLVSRQSDKVTLDDIEKVAQQIADDLTSKSYC</sequence>
<comment type="caution">
    <text evidence="1">The sequence shown here is derived from an EMBL/GenBank/DDBJ whole genome shotgun (WGS) entry which is preliminary data.</text>
</comment>
<protein>
    <submittedName>
        <fullName evidence="1">Uncharacterized protein</fullName>
    </submittedName>
</protein>
<accession>A0A9X6BCW2</accession>
<reference evidence="1 2" key="1">
    <citation type="submission" date="2017-01" db="EMBL/GenBank/DDBJ databases">
        <title>Bacillus cereus isolates.</title>
        <authorList>
            <person name="Beno S.M."/>
        </authorList>
    </citation>
    <scope>NUCLEOTIDE SEQUENCE [LARGE SCALE GENOMIC DNA]</scope>
    <source>
        <strain evidence="1 2">FSL K6-1030</strain>
    </source>
</reference>
<evidence type="ECO:0000313" key="1">
    <source>
        <dbReference type="EMBL" id="OOR76992.1"/>
    </source>
</evidence>
<name>A0A9X6BCW2_BACCE</name>
<organism evidence="1 2">
    <name type="scientific">Bacillus cereus</name>
    <dbReference type="NCBI Taxonomy" id="1396"/>
    <lineage>
        <taxon>Bacteria</taxon>
        <taxon>Bacillati</taxon>
        <taxon>Bacillota</taxon>
        <taxon>Bacilli</taxon>
        <taxon>Bacillales</taxon>
        <taxon>Bacillaceae</taxon>
        <taxon>Bacillus</taxon>
        <taxon>Bacillus cereus group</taxon>
    </lineage>
</organism>
<dbReference type="Proteomes" id="UP000190641">
    <property type="component" value="Unassembled WGS sequence"/>
</dbReference>
<dbReference type="AlphaFoldDB" id="A0A9X6BCW2"/>
<gene>
    <name evidence="1" type="ORF">BLX06_00455</name>
</gene>
<proteinExistence type="predicted"/>
<evidence type="ECO:0000313" key="2">
    <source>
        <dbReference type="Proteomes" id="UP000190641"/>
    </source>
</evidence>